<dbReference type="SMART" id="SM00342">
    <property type="entry name" value="HTH_ARAC"/>
    <property type="match status" value="1"/>
</dbReference>
<proteinExistence type="predicted"/>
<feature type="domain" description="HTH araC/xylS-type" evidence="4">
    <location>
        <begin position="216"/>
        <end position="318"/>
    </location>
</feature>
<reference evidence="5 6" key="1">
    <citation type="submission" date="2019-12" db="EMBL/GenBank/DDBJ databases">
        <authorList>
            <person name="Shi Y."/>
        </authorList>
    </citation>
    <scope>NUCLEOTIDE SEQUENCE [LARGE SCALE GENOMIC DNA]</scope>
    <source>
        <strain evidence="5 6">JCM 17929</strain>
    </source>
</reference>
<dbReference type="RefSeq" id="WP_156269281.1">
    <property type="nucleotide sequence ID" value="NZ_WOGU01000007.1"/>
</dbReference>
<sequence length="318" mass="34291">MGSPQGWSVLRTRDPEEGRAALERAYRSLRLPQPVAGFEMSLAHTALGPLTAQRLRLIGWDSNGANDNTGLLRIGCVTHGRFLVRSDRDEITGGPVFLFPTGGYEARWESLGLSTLTVQTAVVEDYARALTGRSDFRLRFTGHHARTEAHAKYCRATAGQVVQHVLSGDVAAAGPLLLDQSLRSLATAVLQTFPSTFLEAGNEPDPPGAAQPAALRRAIAFIEAHLAEPIGLPEIAAAARLSPRGLQAAFRRHLDTTPTGYLRTARIDAARRDLLAADRAPGTTVTAVATRWGFAHPGRFAAAYRDQYGEAPGDTLRR</sequence>
<dbReference type="Gene3D" id="1.10.10.60">
    <property type="entry name" value="Homeodomain-like"/>
    <property type="match status" value="1"/>
</dbReference>
<evidence type="ECO:0000313" key="5">
    <source>
        <dbReference type="EMBL" id="MUN63360.1"/>
    </source>
</evidence>
<evidence type="ECO:0000256" key="3">
    <source>
        <dbReference type="ARBA" id="ARBA00023163"/>
    </source>
</evidence>
<protein>
    <submittedName>
        <fullName evidence="5">Helix-turn-helix domain-containing protein</fullName>
    </submittedName>
</protein>
<dbReference type="PANTHER" id="PTHR46796">
    <property type="entry name" value="HTH-TYPE TRANSCRIPTIONAL ACTIVATOR RHAS-RELATED"/>
    <property type="match status" value="1"/>
</dbReference>
<keyword evidence="6" id="KW-1185">Reference proteome</keyword>
<dbReference type="PANTHER" id="PTHR46796:SF12">
    <property type="entry name" value="HTH-TYPE DNA-BINDING TRANSCRIPTIONAL ACTIVATOR EUTR"/>
    <property type="match status" value="1"/>
</dbReference>
<dbReference type="InterPro" id="IPR050204">
    <property type="entry name" value="AraC_XylS_family_regulators"/>
</dbReference>
<dbReference type="InterPro" id="IPR009057">
    <property type="entry name" value="Homeodomain-like_sf"/>
</dbReference>
<keyword evidence="3" id="KW-0804">Transcription</keyword>
<dbReference type="InterPro" id="IPR018060">
    <property type="entry name" value="HTH_AraC"/>
</dbReference>
<organism evidence="5 6">
    <name type="scientific">Kocuria sediminis</name>
    <dbReference type="NCBI Taxonomy" id="1038857"/>
    <lineage>
        <taxon>Bacteria</taxon>
        <taxon>Bacillati</taxon>
        <taxon>Actinomycetota</taxon>
        <taxon>Actinomycetes</taxon>
        <taxon>Micrococcales</taxon>
        <taxon>Micrococcaceae</taxon>
        <taxon>Kocuria</taxon>
    </lineage>
</organism>
<evidence type="ECO:0000256" key="1">
    <source>
        <dbReference type="ARBA" id="ARBA00023015"/>
    </source>
</evidence>
<evidence type="ECO:0000313" key="6">
    <source>
        <dbReference type="Proteomes" id="UP000436989"/>
    </source>
</evidence>
<evidence type="ECO:0000256" key="2">
    <source>
        <dbReference type="ARBA" id="ARBA00023125"/>
    </source>
</evidence>
<keyword evidence="1" id="KW-0805">Transcription regulation</keyword>
<dbReference type="GO" id="GO:0043565">
    <property type="term" value="F:sequence-specific DNA binding"/>
    <property type="evidence" value="ECO:0007669"/>
    <property type="project" value="InterPro"/>
</dbReference>
<dbReference type="Proteomes" id="UP000436989">
    <property type="component" value="Unassembled WGS sequence"/>
</dbReference>
<dbReference type="GO" id="GO:0003700">
    <property type="term" value="F:DNA-binding transcription factor activity"/>
    <property type="evidence" value="ECO:0007669"/>
    <property type="project" value="InterPro"/>
</dbReference>
<name>A0A6N8GM79_9MICC</name>
<comment type="caution">
    <text evidence="5">The sequence shown here is derived from an EMBL/GenBank/DDBJ whole genome shotgun (WGS) entry which is preliminary data.</text>
</comment>
<accession>A0A6N8GM79</accession>
<dbReference type="EMBL" id="WOGU01000007">
    <property type="protein sequence ID" value="MUN63360.1"/>
    <property type="molecule type" value="Genomic_DNA"/>
</dbReference>
<keyword evidence="2" id="KW-0238">DNA-binding</keyword>
<dbReference type="AlphaFoldDB" id="A0A6N8GM79"/>
<dbReference type="SUPFAM" id="SSF46689">
    <property type="entry name" value="Homeodomain-like"/>
    <property type="match status" value="2"/>
</dbReference>
<dbReference type="Pfam" id="PF12833">
    <property type="entry name" value="HTH_18"/>
    <property type="match status" value="1"/>
</dbReference>
<gene>
    <name evidence="5" type="ORF">GMA12_09450</name>
</gene>
<evidence type="ECO:0000259" key="4">
    <source>
        <dbReference type="PROSITE" id="PS01124"/>
    </source>
</evidence>
<dbReference type="PROSITE" id="PS01124">
    <property type="entry name" value="HTH_ARAC_FAMILY_2"/>
    <property type="match status" value="1"/>
</dbReference>